<evidence type="ECO:0000313" key="5">
    <source>
        <dbReference type="Proteomes" id="UP000002899"/>
    </source>
</evidence>
<proteinExistence type="inferred from homology"/>
<dbReference type="PRINTS" id="PR00297">
    <property type="entry name" value="CHAPERONIN10"/>
</dbReference>
<dbReference type="OrthoDB" id="184876at2759"/>
<dbReference type="GO" id="GO:0005524">
    <property type="term" value="F:ATP binding"/>
    <property type="evidence" value="ECO:0007669"/>
    <property type="project" value="InterPro"/>
</dbReference>
<dbReference type="EMBL" id="FO082872">
    <property type="protein sequence ID" value="CCF73245.1"/>
    <property type="molecule type" value="Genomic_DNA"/>
</dbReference>
<name>I7IPV2_BABMR</name>
<dbReference type="Gene3D" id="2.30.33.40">
    <property type="entry name" value="GroES chaperonin"/>
    <property type="match status" value="1"/>
</dbReference>
<dbReference type="Proteomes" id="UP000002899">
    <property type="component" value="Chromosome II"/>
</dbReference>
<dbReference type="FunFam" id="2.30.33.40:FF:000002">
    <property type="entry name" value="10 kDa chaperonin, mitochondrial"/>
    <property type="match status" value="1"/>
</dbReference>
<dbReference type="GO" id="GO:0005739">
    <property type="term" value="C:mitochondrion"/>
    <property type="evidence" value="ECO:0007669"/>
    <property type="project" value="TreeGrafter"/>
</dbReference>
<dbReference type="AlphaFoldDB" id="I7IPV2"/>
<reference evidence="4 5" key="1">
    <citation type="journal article" date="2012" name="Nucleic Acids Res.">
        <title>Sequencing of the smallest Apicomplexan genome from the human pathogen Babesia microti.</title>
        <authorList>
            <person name="Cornillot E."/>
            <person name="Hadj-Kaddour K."/>
            <person name="Dassouli A."/>
            <person name="Noel B."/>
            <person name="Ranwez V."/>
            <person name="Vacherie B."/>
            <person name="Augagneur Y."/>
            <person name="Bres V."/>
            <person name="Duclos A."/>
            <person name="Randazzo S."/>
            <person name="Carcy B."/>
            <person name="Debierre-Grockiego F."/>
            <person name="Delbecq S."/>
            <person name="Moubri-Menage K."/>
            <person name="Shams-Eldin H."/>
            <person name="Usmani-Brown S."/>
            <person name="Bringaud F."/>
            <person name="Wincker P."/>
            <person name="Vivares C.P."/>
            <person name="Schwarz R.T."/>
            <person name="Schetters T.P."/>
            <person name="Krause P.J."/>
            <person name="Gorenflot A."/>
            <person name="Berry V."/>
            <person name="Barbe V."/>
            <person name="Ben Mamoun C."/>
        </authorList>
    </citation>
    <scope>NUCLEOTIDE SEQUENCE [LARGE SCALE GENOMIC DNA]</scope>
    <source>
        <strain evidence="4 5">RI</strain>
    </source>
</reference>
<dbReference type="GeneID" id="24423869"/>
<dbReference type="GO" id="GO:0044183">
    <property type="term" value="F:protein folding chaperone"/>
    <property type="evidence" value="ECO:0007669"/>
    <property type="project" value="InterPro"/>
</dbReference>
<dbReference type="PANTHER" id="PTHR10772">
    <property type="entry name" value="10 KDA HEAT SHOCK PROTEIN"/>
    <property type="match status" value="1"/>
</dbReference>
<sequence>MANNAAKKFIPLLDRILVRKITPEITTKSGLYLPDSAKNPANTAKVIAVGPGKRNNNGELIPTTLSVGDVVFVPEYGGTPLKIDNEEFHVYREDEFIGKMSKEGVGSANVGN</sequence>
<reference evidence="4 5" key="2">
    <citation type="journal article" date="2013" name="PLoS ONE">
        <title>Whole genome mapping and re-organization of the nuclear and mitochondrial genomes of Babesia microti isolates.</title>
        <authorList>
            <person name="Cornillot E."/>
            <person name="Dassouli A."/>
            <person name="Garg A."/>
            <person name="Pachikara N."/>
            <person name="Randazzo S."/>
            <person name="Depoix D."/>
            <person name="Carcy B."/>
            <person name="Delbecq S."/>
            <person name="Frutos R."/>
            <person name="Silva J.C."/>
            <person name="Sutton R."/>
            <person name="Krause P.J."/>
            <person name="Mamoun C.B."/>
        </authorList>
    </citation>
    <scope>NUCLEOTIDE SEQUENCE [LARGE SCALE GENOMIC DNA]</scope>
    <source>
        <strain evidence="4 5">RI</strain>
    </source>
</reference>
<organism evidence="4 5">
    <name type="scientific">Babesia microti (strain RI)</name>
    <dbReference type="NCBI Taxonomy" id="1133968"/>
    <lineage>
        <taxon>Eukaryota</taxon>
        <taxon>Sar</taxon>
        <taxon>Alveolata</taxon>
        <taxon>Apicomplexa</taxon>
        <taxon>Aconoidasida</taxon>
        <taxon>Piroplasmida</taxon>
        <taxon>Babesiidae</taxon>
        <taxon>Babesia</taxon>
    </lineage>
</organism>
<evidence type="ECO:0000256" key="3">
    <source>
        <dbReference type="RuleBase" id="RU003479"/>
    </source>
</evidence>
<evidence type="ECO:0000256" key="1">
    <source>
        <dbReference type="ARBA" id="ARBA00006975"/>
    </source>
</evidence>
<comment type="similarity">
    <text evidence="1 3">Belongs to the GroES chaperonin family.</text>
</comment>
<keyword evidence="5" id="KW-1185">Reference proteome</keyword>
<dbReference type="CDD" id="cd00320">
    <property type="entry name" value="cpn10"/>
    <property type="match status" value="1"/>
</dbReference>
<dbReference type="GO" id="GO:0051087">
    <property type="term" value="F:protein-folding chaperone binding"/>
    <property type="evidence" value="ECO:0007669"/>
    <property type="project" value="TreeGrafter"/>
</dbReference>
<gene>
    <name evidence="4" type="ORF">BMR1_02g00395</name>
</gene>
<dbReference type="InterPro" id="IPR011032">
    <property type="entry name" value="GroES-like_sf"/>
</dbReference>
<evidence type="ECO:0000313" key="4">
    <source>
        <dbReference type="EMBL" id="CCF73245.1"/>
    </source>
</evidence>
<dbReference type="InterPro" id="IPR037124">
    <property type="entry name" value="Chaperonin_GroES_sf"/>
</dbReference>
<accession>I7IPV2</accession>
<dbReference type="Pfam" id="PF00166">
    <property type="entry name" value="Cpn10"/>
    <property type="match status" value="1"/>
</dbReference>
<dbReference type="GO" id="GO:0051082">
    <property type="term" value="F:unfolded protein binding"/>
    <property type="evidence" value="ECO:0007669"/>
    <property type="project" value="TreeGrafter"/>
</dbReference>
<dbReference type="RefSeq" id="XP_012647854.1">
    <property type="nucleotide sequence ID" value="XM_012792400.1"/>
</dbReference>
<dbReference type="VEuPathDB" id="PiroplasmaDB:BMR1_02g00395"/>
<evidence type="ECO:0000256" key="2">
    <source>
        <dbReference type="ARBA" id="ARBA00023186"/>
    </source>
</evidence>
<protein>
    <submittedName>
        <fullName evidence="4">Chaperonin GroES</fullName>
    </submittedName>
</protein>
<dbReference type="InterPro" id="IPR018369">
    <property type="entry name" value="Chaprnonin_Cpn10_CS"/>
</dbReference>
<dbReference type="PANTHER" id="PTHR10772:SF0">
    <property type="entry name" value="10 KDA HEAT SHOCK PROTEIN, MITOCHONDRIAL"/>
    <property type="match status" value="1"/>
</dbReference>
<reference evidence="4 5" key="3">
    <citation type="journal article" date="2016" name="Sci. Rep.">
        <title>Genome-wide diversity and gene expression profiling of Babesia microti isolates identify polymorphic genes that mediate host-pathogen interactions.</title>
        <authorList>
            <person name="Silva J.C."/>
            <person name="Cornillot E."/>
            <person name="McCracken C."/>
            <person name="Usmani-Brown S."/>
            <person name="Dwivedi A."/>
            <person name="Ifeonu O.O."/>
            <person name="Crabtree J."/>
            <person name="Gotia H.T."/>
            <person name="Virji A.Z."/>
            <person name="Reynes C."/>
            <person name="Colinge J."/>
            <person name="Kumar V."/>
            <person name="Lawres L."/>
            <person name="Pazzi J.E."/>
            <person name="Pablo J.V."/>
            <person name="Hung C."/>
            <person name="Brancato J."/>
            <person name="Kumari P."/>
            <person name="Orvis J."/>
            <person name="Tretina K."/>
            <person name="Chibucos M."/>
            <person name="Ott S."/>
            <person name="Sadzewicz L."/>
            <person name="Sengamalay N."/>
            <person name="Shetty A.C."/>
            <person name="Su Q."/>
            <person name="Tallon L."/>
            <person name="Fraser C.M."/>
            <person name="Frutos R."/>
            <person name="Molina D.M."/>
            <person name="Krause P.J."/>
            <person name="Ben Mamoun C."/>
        </authorList>
    </citation>
    <scope>NUCLEOTIDE SEQUENCE [LARGE SCALE GENOMIC DNA]</scope>
    <source>
        <strain evidence="4 5">RI</strain>
    </source>
</reference>
<dbReference type="GO" id="GO:0046872">
    <property type="term" value="F:metal ion binding"/>
    <property type="evidence" value="ECO:0007669"/>
    <property type="project" value="TreeGrafter"/>
</dbReference>
<dbReference type="SMART" id="SM00883">
    <property type="entry name" value="Cpn10"/>
    <property type="match status" value="1"/>
</dbReference>
<dbReference type="InterPro" id="IPR020818">
    <property type="entry name" value="Chaperonin_GroES"/>
</dbReference>
<dbReference type="SUPFAM" id="SSF50129">
    <property type="entry name" value="GroES-like"/>
    <property type="match status" value="1"/>
</dbReference>
<dbReference type="PROSITE" id="PS00681">
    <property type="entry name" value="CHAPERONINS_CPN10"/>
    <property type="match status" value="1"/>
</dbReference>
<keyword evidence="2 3" id="KW-0143">Chaperone</keyword>
<dbReference type="KEGG" id="bmic:BMR1_02g00395"/>
<dbReference type="HAMAP" id="MF_00580">
    <property type="entry name" value="CH10"/>
    <property type="match status" value="1"/>
</dbReference>
<dbReference type="OMA" id="EDFLIMR"/>